<dbReference type="InterPro" id="IPR011257">
    <property type="entry name" value="DNA_glycosylase"/>
</dbReference>
<dbReference type="GO" id="GO:0016829">
    <property type="term" value="F:lyase activity"/>
    <property type="evidence" value="ECO:0007669"/>
    <property type="project" value="UniProtKB-KW"/>
</dbReference>
<sequence length="477" mass="53764">MFLCFCLPSPTSTLSLISNINMSEKTLNKNKTRKRNINSVTKKTPTLVKTEDIEDSPSFFSKDETHKLRTVLLDWYDRNQRVLPWRTTLNDEHEEEEVEKRAYGVWVSEVMLQQTRVQTVIAYFNRWMLKWPTIHHLAKASLEEVNEIWAGLGYYRRARFLLEGAKQIVAEGGSIPKTASTLRKIPGIGDYTSGAIASIAFKEAVPVVDGNVIRVIARLRAISENPKDSVIIKRFWEIAAQLVDPLRPGDFNQALMELGATVCTPLNPSCSSCPASEFCHALSIAKDNSTAAVTDYPIKVVKVKPRSDFCAVCVVELLGGENQSSSRFVLVKRPDEGLLAGLWEFPSVLVDGETAPLARRKATDCFLKKSLKIDIRKTCDVVLREDVGEFVHIFSHIRLKLYVELLVLQLKGTVGDLLKSKDDETTTWKCVESNALSNMGLTTSVRKVYDMVKKFKQKRLPSNLVPTKKRTRTTKKN</sequence>
<reference evidence="18" key="1">
    <citation type="journal article" date="2018" name="Nat. Plants">
        <title>Whole-genome landscape of Medicago truncatula symbiotic genes.</title>
        <authorList>
            <person name="Pecrix Y."/>
            <person name="Gamas P."/>
            <person name="Carrere S."/>
        </authorList>
    </citation>
    <scope>NUCLEOTIDE SEQUENCE</scope>
    <source>
        <tissue evidence="18">Leaves</tissue>
    </source>
</reference>
<comment type="subcellular location">
    <subcellularLocation>
        <location evidence="2">Nucleus</location>
    </subcellularLocation>
</comment>
<comment type="cofactor">
    <cofactor evidence="16">
        <name>[4Fe-4S] cluster</name>
        <dbReference type="ChEBI" id="CHEBI:49883"/>
    </cofactor>
    <text evidence="16">Binds 1 [4Fe-4S] cluster.</text>
</comment>
<dbReference type="EMBL" id="PSQE01000008">
    <property type="protein sequence ID" value="RHN39786.1"/>
    <property type="molecule type" value="Genomic_DNA"/>
</dbReference>
<evidence type="ECO:0000256" key="14">
    <source>
        <dbReference type="ARBA" id="ARBA00023295"/>
    </source>
</evidence>
<evidence type="ECO:0000256" key="10">
    <source>
        <dbReference type="ARBA" id="ARBA00023004"/>
    </source>
</evidence>
<dbReference type="GO" id="GO:0046872">
    <property type="term" value="F:metal ion binding"/>
    <property type="evidence" value="ECO:0007669"/>
    <property type="project" value="UniProtKB-UniRule"/>
</dbReference>
<comment type="function">
    <text evidence="16">Adenine glycosylase active on G-A mispairs.</text>
</comment>
<gene>
    <name evidence="18" type="ORF">MtrunA17_Chr8g0347651</name>
</gene>
<dbReference type="PANTHER" id="PTHR42944:SF1">
    <property type="entry name" value="ADENINE DNA GLYCOSYLASE"/>
    <property type="match status" value="1"/>
</dbReference>
<dbReference type="Pfam" id="PF00730">
    <property type="entry name" value="HhH-GPD"/>
    <property type="match status" value="1"/>
</dbReference>
<dbReference type="FunFam" id="1.10.340.30:FF:000011">
    <property type="entry name" value="Adenine DNA glycosylase"/>
    <property type="match status" value="1"/>
</dbReference>
<keyword evidence="6" id="KW-0004">4Fe-4S</keyword>
<evidence type="ECO:0000259" key="17">
    <source>
        <dbReference type="SMART" id="SM00478"/>
    </source>
</evidence>
<evidence type="ECO:0000256" key="1">
    <source>
        <dbReference type="ARBA" id="ARBA00000843"/>
    </source>
</evidence>
<dbReference type="EC" id="3.2.2.31" evidence="4 16"/>
<dbReference type="FunFam" id="3.90.79.10:FF:000026">
    <property type="entry name" value="Adenine DNA glycosylase"/>
    <property type="match status" value="1"/>
</dbReference>
<dbReference type="SUPFAM" id="SSF55811">
    <property type="entry name" value="Nudix"/>
    <property type="match status" value="1"/>
</dbReference>
<evidence type="ECO:0000256" key="4">
    <source>
        <dbReference type="ARBA" id="ARBA00012045"/>
    </source>
</evidence>
<dbReference type="Pfam" id="PF14815">
    <property type="entry name" value="NUDIX_4"/>
    <property type="match status" value="1"/>
</dbReference>
<keyword evidence="11" id="KW-0411">Iron-sulfur</keyword>
<evidence type="ECO:0000256" key="16">
    <source>
        <dbReference type="RuleBase" id="RU365096"/>
    </source>
</evidence>
<keyword evidence="12" id="KW-0234">DNA repair</keyword>
<dbReference type="InterPro" id="IPR023170">
    <property type="entry name" value="HhH_base_excis_C"/>
</dbReference>
<evidence type="ECO:0000256" key="6">
    <source>
        <dbReference type="ARBA" id="ARBA00022485"/>
    </source>
</evidence>
<evidence type="ECO:0000256" key="2">
    <source>
        <dbReference type="ARBA" id="ARBA00004123"/>
    </source>
</evidence>
<name>A0A396GEH8_MEDTR</name>
<evidence type="ECO:0000256" key="11">
    <source>
        <dbReference type="ARBA" id="ARBA00023014"/>
    </source>
</evidence>
<dbReference type="PANTHER" id="PTHR42944">
    <property type="entry name" value="ADENINE DNA GLYCOSYLASE"/>
    <property type="match status" value="1"/>
</dbReference>
<dbReference type="CDD" id="cd00056">
    <property type="entry name" value="ENDO3c"/>
    <property type="match status" value="1"/>
</dbReference>
<dbReference type="CDD" id="cd03431">
    <property type="entry name" value="NUDIX_DNA_Glycosylase_C-MutY"/>
    <property type="match status" value="1"/>
</dbReference>
<keyword evidence="8 16" id="KW-0227">DNA damage</keyword>
<feature type="domain" description="HhH-GPD" evidence="17">
    <location>
        <begin position="111"/>
        <end position="261"/>
    </location>
</feature>
<dbReference type="Gene3D" id="3.90.79.10">
    <property type="entry name" value="Nucleoside Triphosphate Pyrophosphohydrolase"/>
    <property type="match status" value="1"/>
</dbReference>
<evidence type="ECO:0000256" key="7">
    <source>
        <dbReference type="ARBA" id="ARBA00022723"/>
    </source>
</evidence>
<dbReference type="Gene3D" id="1.10.1670.10">
    <property type="entry name" value="Helix-hairpin-Helix base-excision DNA repair enzymes (C-terminal)"/>
    <property type="match status" value="1"/>
</dbReference>
<dbReference type="FunFam" id="1.10.1670.10:FF:000002">
    <property type="entry name" value="Adenine DNA glycosylase"/>
    <property type="match status" value="1"/>
</dbReference>
<comment type="catalytic activity">
    <reaction evidence="1 16">
        <text>Hydrolyzes free adenine bases from 7,8-dihydro-8-oxoguanine:adenine mismatched double-stranded DNA, leaving an apurinic site.</text>
        <dbReference type="EC" id="3.2.2.31"/>
    </reaction>
</comment>
<dbReference type="AlphaFoldDB" id="A0A396GEH8"/>
<keyword evidence="14 16" id="KW-0326">Glycosidase</keyword>
<evidence type="ECO:0000256" key="5">
    <source>
        <dbReference type="ARBA" id="ARBA00022023"/>
    </source>
</evidence>
<comment type="function">
    <text evidence="15">Involved in oxidative DNA damage repair. Initiates repair of A*oxoG to C*G by removing the inappropriately paired adenine base from the DNA backbone. Possesses both adenine and 2-OH-A DNA glycosylase activities.</text>
</comment>
<evidence type="ECO:0000256" key="13">
    <source>
        <dbReference type="ARBA" id="ARBA00023242"/>
    </source>
</evidence>
<evidence type="ECO:0000256" key="3">
    <source>
        <dbReference type="ARBA" id="ARBA00008343"/>
    </source>
</evidence>
<evidence type="ECO:0000256" key="15">
    <source>
        <dbReference type="ARBA" id="ARBA00058024"/>
    </source>
</evidence>
<keyword evidence="18" id="KW-0456">Lyase</keyword>
<keyword evidence="7" id="KW-0479">Metal-binding</keyword>
<dbReference type="OrthoDB" id="10248838at2759"/>
<dbReference type="Gramene" id="rna45848">
    <property type="protein sequence ID" value="RHN39786.1"/>
    <property type="gene ID" value="gene45848"/>
</dbReference>
<dbReference type="GO" id="GO:0000701">
    <property type="term" value="F:purine-specific mismatch base pair DNA N-glycosylase activity"/>
    <property type="evidence" value="ECO:0007669"/>
    <property type="project" value="UniProtKB-EC"/>
</dbReference>
<dbReference type="Proteomes" id="UP000265566">
    <property type="component" value="Chromosome 8"/>
</dbReference>
<dbReference type="GO" id="GO:0006284">
    <property type="term" value="P:base-excision repair"/>
    <property type="evidence" value="ECO:0007669"/>
    <property type="project" value="UniProtKB-UniRule"/>
</dbReference>
<keyword evidence="9" id="KW-0378">Hydrolase</keyword>
<comment type="caution">
    <text evidence="18">The sequence shown here is derived from an EMBL/GenBank/DDBJ whole genome shotgun (WGS) entry which is preliminary data.</text>
</comment>
<dbReference type="InterPro" id="IPR029119">
    <property type="entry name" value="MutY_C"/>
</dbReference>
<protein>
    <recommendedName>
        <fullName evidence="5 16">Adenine DNA glycosylase</fullName>
        <ecNumber evidence="4 16">3.2.2.31</ecNumber>
    </recommendedName>
</protein>
<dbReference type="Gene3D" id="1.10.340.30">
    <property type="entry name" value="Hypothetical protein, domain 2"/>
    <property type="match status" value="1"/>
</dbReference>
<dbReference type="GO" id="GO:0005634">
    <property type="term" value="C:nucleus"/>
    <property type="evidence" value="ECO:0007669"/>
    <property type="project" value="UniProtKB-SubCell"/>
</dbReference>
<dbReference type="GO" id="GO:0051539">
    <property type="term" value="F:4 iron, 4 sulfur cluster binding"/>
    <property type="evidence" value="ECO:0007669"/>
    <property type="project" value="UniProtKB-UniRule"/>
</dbReference>
<dbReference type="InterPro" id="IPR044298">
    <property type="entry name" value="MIG/MutY"/>
</dbReference>
<keyword evidence="10 16" id="KW-0408">Iron</keyword>
<evidence type="ECO:0000256" key="8">
    <source>
        <dbReference type="ARBA" id="ARBA00022763"/>
    </source>
</evidence>
<keyword evidence="13" id="KW-0539">Nucleus</keyword>
<accession>A0A396GEH8</accession>
<organism evidence="18">
    <name type="scientific">Medicago truncatula</name>
    <name type="common">Barrel medic</name>
    <name type="synonym">Medicago tribuloides</name>
    <dbReference type="NCBI Taxonomy" id="3880"/>
    <lineage>
        <taxon>Eukaryota</taxon>
        <taxon>Viridiplantae</taxon>
        <taxon>Streptophyta</taxon>
        <taxon>Embryophyta</taxon>
        <taxon>Tracheophyta</taxon>
        <taxon>Spermatophyta</taxon>
        <taxon>Magnoliopsida</taxon>
        <taxon>eudicotyledons</taxon>
        <taxon>Gunneridae</taxon>
        <taxon>Pentapetalae</taxon>
        <taxon>rosids</taxon>
        <taxon>fabids</taxon>
        <taxon>Fabales</taxon>
        <taxon>Fabaceae</taxon>
        <taxon>Papilionoideae</taxon>
        <taxon>50 kb inversion clade</taxon>
        <taxon>NPAAA clade</taxon>
        <taxon>Hologalegina</taxon>
        <taxon>IRL clade</taxon>
        <taxon>Trifolieae</taxon>
        <taxon>Medicago</taxon>
    </lineage>
</organism>
<dbReference type="SUPFAM" id="SSF48150">
    <property type="entry name" value="DNA-glycosylase"/>
    <property type="match status" value="1"/>
</dbReference>
<comment type="similarity">
    <text evidence="3 16">Belongs to the Nth/MutY family.</text>
</comment>
<dbReference type="SMART" id="SM00478">
    <property type="entry name" value="ENDO3c"/>
    <property type="match status" value="1"/>
</dbReference>
<dbReference type="InterPro" id="IPR003265">
    <property type="entry name" value="HhH-GPD_domain"/>
</dbReference>
<evidence type="ECO:0000256" key="9">
    <source>
        <dbReference type="ARBA" id="ARBA00022801"/>
    </source>
</evidence>
<proteinExistence type="inferred from homology"/>
<dbReference type="InterPro" id="IPR015797">
    <property type="entry name" value="NUDIX_hydrolase-like_dom_sf"/>
</dbReference>
<evidence type="ECO:0000313" key="18">
    <source>
        <dbReference type="EMBL" id="RHN39786.1"/>
    </source>
</evidence>
<evidence type="ECO:0000256" key="12">
    <source>
        <dbReference type="ARBA" id="ARBA00023204"/>
    </source>
</evidence>